<evidence type="ECO:0000259" key="11">
    <source>
        <dbReference type="PROSITE" id="PS50048"/>
    </source>
</evidence>
<dbReference type="InterPro" id="IPR007219">
    <property type="entry name" value="XnlR_reg_dom"/>
</dbReference>
<dbReference type="InterPro" id="IPR050613">
    <property type="entry name" value="Sec_Metabolite_Reg"/>
</dbReference>
<dbReference type="InterPro" id="IPR036864">
    <property type="entry name" value="Zn2-C6_fun-type_DNA-bd_sf"/>
</dbReference>
<dbReference type="InterPro" id="IPR001138">
    <property type="entry name" value="Zn2Cys6_DnaBD"/>
</dbReference>
<evidence type="ECO:0000256" key="4">
    <source>
        <dbReference type="ARBA" id="ARBA00023015"/>
    </source>
</evidence>
<keyword evidence="13" id="KW-1185">Reference proteome</keyword>
<dbReference type="CDD" id="cd00067">
    <property type="entry name" value="GAL4"/>
    <property type="match status" value="1"/>
</dbReference>
<evidence type="ECO:0000256" key="3">
    <source>
        <dbReference type="ARBA" id="ARBA00022723"/>
    </source>
</evidence>
<keyword evidence="7" id="KW-0539">Nucleus</keyword>
<comment type="subcellular location">
    <subcellularLocation>
        <location evidence="1">Nucleus</location>
    </subcellularLocation>
</comment>
<dbReference type="Pfam" id="PF04082">
    <property type="entry name" value="Fungal_trans"/>
    <property type="match status" value="1"/>
</dbReference>
<dbReference type="EMBL" id="GG698477">
    <property type="protein sequence ID" value="EGD92433.1"/>
    <property type="molecule type" value="Genomic_DNA"/>
</dbReference>
<evidence type="ECO:0000256" key="2">
    <source>
        <dbReference type="ARBA" id="ARBA00018346"/>
    </source>
</evidence>
<proteinExistence type="predicted"/>
<dbReference type="Pfam" id="PF00172">
    <property type="entry name" value="Zn_clus"/>
    <property type="match status" value="1"/>
</dbReference>
<dbReference type="SMART" id="SM00066">
    <property type="entry name" value="GAL4"/>
    <property type="match status" value="1"/>
</dbReference>
<evidence type="ECO:0000256" key="9">
    <source>
        <dbReference type="ARBA" id="ARBA00045154"/>
    </source>
</evidence>
<sequence length="670" mass="74623">MEASPAVPTNAADLTSRVNLFRKNGKPTSCEPCRISKVRCDHVMPICQRCVKKGISDKCYYHEAPLTRVKDRNRVTKPQTSTSSEEKADGGTTIQNAYLGSTSFLSVFQDTPSGFSSCSVLSPQVDLGQWGYDAAYTEINLARLLSAFELYEKLIISFYERCNLTIIPMQLVIAPIRATRAYFDAGGWLQKSRQRELYAKITQNTARPLQVTAGLSAISDHLLMPTPYPPQDEVPNREAFAKEMAAACNSCSQLCKRYDNCNDIMVWLQYTYAVLSSDVLGETSHHVYAVLGDLVTDIYGMGLHRHKNPDSDVPFFLSEVRKRLVAATYRTDKNIATFLGRPPRLPYHYCDASLPLDIDDDELFLQGDELDRVLQKLTHDGWGSEGTSKGKIRPVTAIRMRYFSSIFREKVLRLSLGRKGANFSHDLQETYQECKRMLDGVPGWFHYRTNCWETLDSVTCIGSIRDLLDSSMQAVSAVIDFTKQGEKKGNKVWKDFAWVFLLYALPTAGVLAIELHRCTVTETPLSSSAPRSEVVRNLSTIVSWFECTDLPVNATHNTCVEVSKAINKLLDDTLNYQPGTCQRRIGAQQGVTELIVPSEIPQTTTASATPGGDADTAAKNTKPYDLGVPMLHPEPFGNDLTNGISTGTGESFLTWLDELGMDISIPEFLL</sequence>
<accession>F2RM84</accession>
<reference evidence="13" key="1">
    <citation type="journal article" date="2012" name="MBio">
        <title>Comparative genome analysis of Trichophyton rubrum and related dermatophytes reveals candidate genes involved in infection.</title>
        <authorList>
            <person name="Martinez D.A."/>
            <person name="Oliver B.G."/>
            <person name="Graeser Y."/>
            <person name="Goldberg J.M."/>
            <person name="Li W."/>
            <person name="Martinez-Rossi N.M."/>
            <person name="Monod M."/>
            <person name="Shelest E."/>
            <person name="Barton R.C."/>
            <person name="Birch E."/>
            <person name="Brakhage A.A."/>
            <person name="Chen Z."/>
            <person name="Gurr S.J."/>
            <person name="Heiman D."/>
            <person name="Heitman J."/>
            <person name="Kosti I."/>
            <person name="Rossi A."/>
            <person name="Saif S."/>
            <person name="Samalova M."/>
            <person name="Saunders C.W."/>
            <person name="Shea T."/>
            <person name="Summerbell R.C."/>
            <person name="Xu J."/>
            <person name="Young S."/>
            <person name="Zeng Q."/>
            <person name="Birren B.W."/>
            <person name="Cuomo C.A."/>
            <person name="White T.C."/>
        </authorList>
    </citation>
    <scope>NUCLEOTIDE SEQUENCE [LARGE SCALE GENOMIC DNA]</scope>
    <source>
        <strain evidence="13">CBS 112818</strain>
    </source>
</reference>
<protein>
    <recommendedName>
        <fullName evidence="2">C6 finger domain transcription factor nscR</fullName>
    </recommendedName>
    <alternativeName>
        <fullName evidence="8">Neosartiricin B biosynthesis protein R</fullName>
    </alternativeName>
</protein>
<dbReference type="SUPFAM" id="SSF57701">
    <property type="entry name" value="Zn2/Cys6 DNA-binding domain"/>
    <property type="match status" value="1"/>
</dbReference>
<keyword evidence="5" id="KW-0238">DNA-binding</keyword>
<dbReference type="PROSITE" id="PS00463">
    <property type="entry name" value="ZN2_CY6_FUNGAL_1"/>
    <property type="match status" value="1"/>
</dbReference>
<dbReference type="PANTHER" id="PTHR31001">
    <property type="entry name" value="UNCHARACTERIZED TRANSCRIPTIONAL REGULATORY PROTEIN"/>
    <property type="match status" value="1"/>
</dbReference>
<dbReference type="GO" id="GO:0008270">
    <property type="term" value="F:zinc ion binding"/>
    <property type="evidence" value="ECO:0007669"/>
    <property type="project" value="InterPro"/>
</dbReference>
<feature type="domain" description="Zn(2)-C6 fungal-type" evidence="11">
    <location>
        <begin position="29"/>
        <end position="61"/>
    </location>
</feature>
<dbReference type="CDD" id="cd12148">
    <property type="entry name" value="fungal_TF_MHR"/>
    <property type="match status" value="1"/>
</dbReference>
<dbReference type="AlphaFoldDB" id="F2RM84"/>
<dbReference type="GO" id="GO:0005634">
    <property type="term" value="C:nucleus"/>
    <property type="evidence" value="ECO:0007669"/>
    <property type="project" value="UniProtKB-SubCell"/>
</dbReference>
<dbReference type="PANTHER" id="PTHR31001:SF40">
    <property type="entry name" value="ZN(II)2CYS6 TRANSCRIPTION FACTOR (EUROFUNG)"/>
    <property type="match status" value="1"/>
</dbReference>
<keyword evidence="3" id="KW-0479">Metal-binding</keyword>
<evidence type="ECO:0000313" key="13">
    <source>
        <dbReference type="Proteomes" id="UP000009172"/>
    </source>
</evidence>
<evidence type="ECO:0000256" key="1">
    <source>
        <dbReference type="ARBA" id="ARBA00004123"/>
    </source>
</evidence>
<evidence type="ECO:0000256" key="7">
    <source>
        <dbReference type="ARBA" id="ARBA00023242"/>
    </source>
</evidence>
<gene>
    <name evidence="12" type="ORF">TESG_00010</name>
</gene>
<organism evidence="12 13">
    <name type="scientific">Trichophyton tonsurans (strain CBS 112818)</name>
    <name type="common">Scalp ringworm fungus</name>
    <dbReference type="NCBI Taxonomy" id="647933"/>
    <lineage>
        <taxon>Eukaryota</taxon>
        <taxon>Fungi</taxon>
        <taxon>Dikarya</taxon>
        <taxon>Ascomycota</taxon>
        <taxon>Pezizomycotina</taxon>
        <taxon>Eurotiomycetes</taxon>
        <taxon>Eurotiomycetidae</taxon>
        <taxon>Onygenales</taxon>
        <taxon>Arthrodermataceae</taxon>
        <taxon>Trichophyton</taxon>
    </lineage>
</organism>
<keyword evidence="6" id="KW-0804">Transcription</keyword>
<evidence type="ECO:0000256" key="5">
    <source>
        <dbReference type="ARBA" id="ARBA00023125"/>
    </source>
</evidence>
<evidence type="ECO:0000256" key="10">
    <source>
        <dbReference type="SAM" id="MobiDB-lite"/>
    </source>
</evidence>
<evidence type="ECO:0000313" key="12">
    <source>
        <dbReference type="EMBL" id="EGD92433.1"/>
    </source>
</evidence>
<dbReference type="Proteomes" id="UP000009172">
    <property type="component" value="Unassembled WGS sequence"/>
</dbReference>
<dbReference type="PROSITE" id="PS50048">
    <property type="entry name" value="ZN2_CY6_FUNGAL_2"/>
    <property type="match status" value="1"/>
</dbReference>
<evidence type="ECO:0000256" key="6">
    <source>
        <dbReference type="ARBA" id="ARBA00023163"/>
    </source>
</evidence>
<dbReference type="GO" id="GO:0000981">
    <property type="term" value="F:DNA-binding transcription factor activity, RNA polymerase II-specific"/>
    <property type="evidence" value="ECO:0007669"/>
    <property type="project" value="InterPro"/>
</dbReference>
<dbReference type="SMART" id="SM00906">
    <property type="entry name" value="Fungal_trans"/>
    <property type="match status" value="1"/>
</dbReference>
<name>F2RM84_TRIT1</name>
<dbReference type="HOGENOM" id="CLU_013296_2_0_1"/>
<evidence type="ECO:0000256" key="8">
    <source>
        <dbReference type="ARBA" id="ARBA00031692"/>
    </source>
</evidence>
<dbReference type="GO" id="GO:0006351">
    <property type="term" value="P:DNA-templated transcription"/>
    <property type="evidence" value="ECO:0007669"/>
    <property type="project" value="InterPro"/>
</dbReference>
<comment type="function">
    <text evidence="9">Transcription factor that specifically regulates the neosartoricin B biosynthesis gene cluster.</text>
</comment>
<dbReference type="Gene3D" id="4.10.240.10">
    <property type="entry name" value="Zn(2)-C6 fungal-type DNA-binding domain"/>
    <property type="match status" value="1"/>
</dbReference>
<feature type="region of interest" description="Disordered" evidence="10">
    <location>
        <begin position="71"/>
        <end position="92"/>
    </location>
</feature>
<dbReference type="GO" id="GO:0003677">
    <property type="term" value="F:DNA binding"/>
    <property type="evidence" value="ECO:0007669"/>
    <property type="project" value="UniProtKB-KW"/>
</dbReference>
<dbReference type="OrthoDB" id="4898680at2759"/>
<keyword evidence="4" id="KW-0805">Transcription regulation</keyword>